<dbReference type="PROSITE" id="PS00063">
    <property type="entry name" value="ALDOKETO_REDUCTASE_3"/>
    <property type="match status" value="1"/>
</dbReference>
<proteinExistence type="inferred from homology"/>
<dbReference type="SUPFAM" id="SSF51430">
    <property type="entry name" value="NAD(P)-linked oxidoreductase"/>
    <property type="match status" value="2"/>
</dbReference>
<dbReference type="InterPro" id="IPR018170">
    <property type="entry name" value="Aldo/ket_reductase_CS"/>
</dbReference>
<gene>
    <name evidence="5" type="ORF">NECAME_12415</name>
</gene>
<evidence type="ECO:0000256" key="2">
    <source>
        <dbReference type="ARBA" id="ARBA00022857"/>
    </source>
</evidence>
<dbReference type="STRING" id="51031.W2T2C1"/>
<dbReference type="PROSITE" id="PS00062">
    <property type="entry name" value="ALDOKETO_REDUCTASE_2"/>
    <property type="match status" value="2"/>
</dbReference>
<dbReference type="KEGG" id="nai:NECAME_12415"/>
<dbReference type="OrthoDB" id="416253at2759"/>
<dbReference type="InterPro" id="IPR023210">
    <property type="entry name" value="NADP_OxRdtase_dom"/>
</dbReference>
<dbReference type="AlphaFoldDB" id="W2T2C1"/>
<dbReference type="InterPro" id="IPR036812">
    <property type="entry name" value="NAD(P)_OxRdtase_dom_sf"/>
</dbReference>
<feature type="domain" description="NADP-dependent oxidoreductase" evidence="4">
    <location>
        <begin position="5"/>
        <end position="270"/>
    </location>
</feature>
<feature type="domain" description="NADP-dependent oxidoreductase" evidence="4">
    <location>
        <begin position="339"/>
        <end position="475"/>
    </location>
</feature>
<protein>
    <submittedName>
        <fullName evidence="5">Oxidoreductase, aldo/keto reductase family protein</fullName>
    </submittedName>
</protein>
<evidence type="ECO:0000256" key="3">
    <source>
        <dbReference type="ARBA" id="ARBA00023002"/>
    </source>
</evidence>
<name>W2T2C1_NECAM</name>
<dbReference type="Pfam" id="PF00248">
    <property type="entry name" value="Aldo_ket_red"/>
    <property type="match status" value="3"/>
</dbReference>
<dbReference type="FunFam" id="3.20.20.100:FF:000006">
    <property type="entry name" value="Aldo-keto reductase family 1 member A1"/>
    <property type="match status" value="1"/>
</dbReference>
<dbReference type="PANTHER" id="PTHR11732">
    <property type="entry name" value="ALDO/KETO REDUCTASE"/>
    <property type="match status" value="1"/>
</dbReference>
<dbReference type="GO" id="GO:0016491">
    <property type="term" value="F:oxidoreductase activity"/>
    <property type="evidence" value="ECO:0007669"/>
    <property type="project" value="UniProtKB-KW"/>
</dbReference>
<evidence type="ECO:0000313" key="5">
    <source>
        <dbReference type="EMBL" id="ETN75361.1"/>
    </source>
</evidence>
<feature type="domain" description="NADP-dependent oxidoreductase" evidence="4">
    <location>
        <begin position="499"/>
        <end position="612"/>
    </location>
</feature>
<keyword evidence="2" id="KW-0521">NADP</keyword>
<evidence type="ECO:0000259" key="4">
    <source>
        <dbReference type="Pfam" id="PF00248"/>
    </source>
</evidence>
<dbReference type="OMA" id="MKACQKE"/>
<evidence type="ECO:0000256" key="1">
    <source>
        <dbReference type="ARBA" id="ARBA00007905"/>
    </source>
</evidence>
<sequence length="686" mass="78177">MPMVGLGTWQSKPGEVGKALETAVTAGYRHIDCAWAYGNQVEIGETLTKMFSSSLKREDVFITSKVWNTFHSTDACKKHVLNTLDQLRLDYIDLMLIHWPMGYEEGGEPFPKREDSDKMKYSDVDYLTTWKVLEDFVNERKIRSIGISNFNHKQIERVISNSTIKPAVLQVELHPYFQQKKLRNFCKENGIAVTAYSSLGNPGSAFFRKDGDPNVLTDPVTTAQVALRWATQLDVIVIPKSTSEARIKENLALFDFKLTDVEMKEMEGLDRGWRIVDLTARDSDHPYFPFLEELLHFTASEIGSLPELPVLKQTKNRVICQMPAPTVKLSSGYEMPLVGLGTWQSKPGEVGKAVEAAIKAGYTHIDCAWIYGNQVEVGETLKRLFSSSYKRENIFITSKVWNTFHSTNGCKKNVEEILKQLQLSYVDLMLIHWPAGYEEGSDPFPKRPGSTKFRYSNEDYLTTWKVLEEYVKQGKKLPIFMFIFLPIHFFIKRIFFLQIRSIGISNFNHKQIDRVIGSAVIKPAVLQIECHPYLQQKKLRAYCKDKGIAVTAYSPLGNPGSAFFRKADDPNILTDPVVKKIASAHGKTPAQIVLRWETQQDIIVIPKSCSEAKKLMKTFLESSQDIYETNANCVFPARIKENAAIFDFNLTDAEMEEINGIDRGWRLIDLTSTESDHPHFPFLEEF</sequence>
<comment type="similarity">
    <text evidence="1">Belongs to the aldo/keto reductase family.</text>
</comment>
<accession>W2T2C1</accession>
<keyword evidence="3" id="KW-0560">Oxidoreductase</keyword>
<dbReference type="PROSITE" id="PS00798">
    <property type="entry name" value="ALDOKETO_REDUCTASE_1"/>
    <property type="match status" value="1"/>
</dbReference>
<dbReference type="Gene3D" id="3.20.20.100">
    <property type="entry name" value="NADP-dependent oxidoreductase domain"/>
    <property type="match status" value="2"/>
</dbReference>
<dbReference type="InterPro" id="IPR020471">
    <property type="entry name" value="AKR"/>
</dbReference>
<reference evidence="6" key="1">
    <citation type="journal article" date="2014" name="Nat. Genet.">
        <title>Genome of the human hookworm Necator americanus.</title>
        <authorList>
            <person name="Tang Y.T."/>
            <person name="Gao X."/>
            <person name="Rosa B.A."/>
            <person name="Abubucker S."/>
            <person name="Hallsworth-Pepin K."/>
            <person name="Martin J."/>
            <person name="Tyagi R."/>
            <person name="Heizer E."/>
            <person name="Zhang X."/>
            <person name="Bhonagiri-Palsikar V."/>
            <person name="Minx P."/>
            <person name="Warren W.C."/>
            <person name="Wang Q."/>
            <person name="Zhan B."/>
            <person name="Hotez P.J."/>
            <person name="Sternberg P.W."/>
            <person name="Dougall A."/>
            <person name="Gaze S.T."/>
            <person name="Mulvenna J."/>
            <person name="Sotillo J."/>
            <person name="Ranganathan S."/>
            <person name="Rabelo E.M."/>
            <person name="Wilson R.K."/>
            <person name="Felgner P.L."/>
            <person name="Bethony J."/>
            <person name="Hawdon J.M."/>
            <person name="Gasser R.B."/>
            <person name="Loukas A."/>
            <person name="Mitreva M."/>
        </authorList>
    </citation>
    <scope>NUCLEOTIDE SEQUENCE [LARGE SCALE GENOMIC DNA]</scope>
</reference>
<dbReference type="EMBL" id="KI660301">
    <property type="protein sequence ID" value="ETN75361.1"/>
    <property type="molecule type" value="Genomic_DNA"/>
</dbReference>
<organism evidence="5 6">
    <name type="scientific">Necator americanus</name>
    <name type="common">Human hookworm</name>
    <dbReference type="NCBI Taxonomy" id="51031"/>
    <lineage>
        <taxon>Eukaryota</taxon>
        <taxon>Metazoa</taxon>
        <taxon>Ecdysozoa</taxon>
        <taxon>Nematoda</taxon>
        <taxon>Chromadorea</taxon>
        <taxon>Rhabditida</taxon>
        <taxon>Rhabditina</taxon>
        <taxon>Rhabditomorpha</taxon>
        <taxon>Strongyloidea</taxon>
        <taxon>Ancylostomatidae</taxon>
        <taxon>Bunostominae</taxon>
        <taxon>Necator</taxon>
    </lineage>
</organism>
<dbReference type="Proteomes" id="UP000053676">
    <property type="component" value="Unassembled WGS sequence"/>
</dbReference>
<evidence type="ECO:0000313" key="6">
    <source>
        <dbReference type="Proteomes" id="UP000053676"/>
    </source>
</evidence>
<dbReference type="PRINTS" id="PR00069">
    <property type="entry name" value="ALDKETRDTASE"/>
</dbReference>
<keyword evidence="6" id="KW-1185">Reference proteome</keyword>